<evidence type="ECO:0000256" key="1">
    <source>
        <dbReference type="SAM" id="MobiDB-lite"/>
    </source>
</evidence>
<evidence type="ECO:0000313" key="5">
    <source>
        <dbReference type="Proteomes" id="UP000018291"/>
    </source>
</evidence>
<dbReference type="AlphaFoldDB" id="R4YX33"/>
<dbReference type="EMBL" id="CANL01000005">
    <property type="protein sequence ID" value="CCM62698.1"/>
    <property type="molecule type" value="Genomic_DNA"/>
</dbReference>
<dbReference type="InterPro" id="IPR041682">
    <property type="entry name" value="AAA_14"/>
</dbReference>
<dbReference type="InterPro" id="IPR025420">
    <property type="entry name" value="DUF4143"/>
</dbReference>
<organism evidence="4 5">
    <name type="scientific">Candidatus Neomicrothrix parvicella RN1</name>
    <dbReference type="NCBI Taxonomy" id="1229780"/>
    <lineage>
        <taxon>Bacteria</taxon>
        <taxon>Bacillati</taxon>
        <taxon>Actinomycetota</taxon>
        <taxon>Acidimicrobiia</taxon>
        <taxon>Acidimicrobiales</taxon>
        <taxon>Microthrixaceae</taxon>
        <taxon>Candidatus Neomicrothrix</taxon>
    </lineage>
</organism>
<feature type="domain" description="DUF4143" evidence="3">
    <location>
        <begin position="226"/>
        <end position="302"/>
    </location>
</feature>
<name>R4YX33_9ACTN</name>
<dbReference type="Pfam" id="PF13635">
    <property type="entry name" value="DUF4143"/>
    <property type="match status" value="1"/>
</dbReference>
<accession>R4YX33</accession>
<dbReference type="SUPFAM" id="SSF52540">
    <property type="entry name" value="P-loop containing nucleoside triphosphate hydrolases"/>
    <property type="match status" value="1"/>
</dbReference>
<evidence type="ECO:0000259" key="3">
    <source>
        <dbReference type="Pfam" id="PF13635"/>
    </source>
</evidence>
<dbReference type="Proteomes" id="UP000018291">
    <property type="component" value="Unassembled WGS sequence"/>
</dbReference>
<protein>
    <submittedName>
        <fullName evidence="4">Uncharacterized protein</fullName>
    </submittedName>
</protein>
<dbReference type="Pfam" id="PF13173">
    <property type="entry name" value="AAA_14"/>
    <property type="match status" value="1"/>
</dbReference>
<proteinExistence type="predicted"/>
<comment type="caution">
    <text evidence="4">The sequence shown here is derived from an EMBL/GenBank/DDBJ whole genome shotgun (WGS) entry which is preliminary data.</text>
</comment>
<dbReference type="PANTHER" id="PTHR43566">
    <property type="entry name" value="CONSERVED PROTEIN"/>
    <property type="match status" value="1"/>
</dbReference>
<sequence length="437" mass="48919">MVYIDDPAGLDLCPQPGGPEYLGRLADSAFAALIERFPAVLINGPRSTGKTTTARRFAGSEVRLDRDAEATVFRAEPDSALRGRTEPVLLDEWQEVPGVFGAVKRAVYDDPRPGRFILTGSVRADLEQRMWPGTGRLIRTYMFGLTEREHLGLWADGASMLERLEARDPDGLTPQAPRPDLRDYVAAALRGGFPGLVLEEGDEQMRDVWIDSYLDQLLTRDGHSSVAGRDQYKLARYFGAVAASSAGIPEHKTLYDAAEITRGTADIYGGLLSSLFVAQTIPAWTSNRLDRLVTAPKRYVVDGCPDARRSRRRHRHGHGRRRSPGSHPRYPRDGSAPSRRCVDVTPNPHPPPAHQRRPRGDRHRHRTPWRQADRYRGQSHGIPHRAGRTAPAMAARPVPRSIRGRCRVPYVPRRHPDGRRHSRRADLRILDLIGRCS</sequence>
<feature type="domain" description="AAA" evidence="2">
    <location>
        <begin position="38"/>
        <end position="150"/>
    </location>
</feature>
<dbReference type="eggNOG" id="COG1373">
    <property type="taxonomic scope" value="Bacteria"/>
</dbReference>
<evidence type="ECO:0000313" key="4">
    <source>
        <dbReference type="EMBL" id="CCM62698.1"/>
    </source>
</evidence>
<feature type="region of interest" description="Disordered" evidence="1">
    <location>
        <begin position="304"/>
        <end position="397"/>
    </location>
</feature>
<dbReference type="PANTHER" id="PTHR43566:SF2">
    <property type="entry name" value="DUF4143 DOMAIN-CONTAINING PROTEIN"/>
    <property type="match status" value="1"/>
</dbReference>
<evidence type="ECO:0000259" key="2">
    <source>
        <dbReference type="Pfam" id="PF13173"/>
    </source>
</evidence>
<dbReference type="HOGENOM" id="CLU_626556_0_0_11"/>
<feature type="compositionally biased region" description="Basic residues" evidence="1">
    <location>
        <begin position="309"/>
        <end position="324"/>
    </location>
</feature>
<reference evidence="4 5" key="1">
    <citation type="journal article" date="2013" name="ISME J.">
        <title>Metabolic model for the filamentous 'Candidatus Microthrix parvicella' based on genomic and metagenomic analyses.</title>
        <authorList>
            <person name="Jon McIlroy S."/>
            <person name="Kristiansen R."/>
            <person name="Albertsen M."/>
            <person name="Michael Karst S."/>
            <person name="Rossetti S."/>
            <person name="Lund Nielsen J."/>
            <person name="Tandoi V."/>
            <person name="James Seviour R."/>
            <person name="Nielsen P.H."/>
        </authorList>
    </citation>
    <scope>NUCLEOTIDE SEQUENCE [LARGE SCALE GENOMIC DNA]</scope>
    <source>
        <strain evidence="4 5">RN1</strain>
    </source>
</reference>
<dbReference type="InterPro" id="IPR027417">
    <property type="entry name" value="P-loop_NTPase"/>
</dbReference>
<keyword evidence="5" id="KW-1185">Reference proteome</keyword>
<gene>
    <name evidence="4" type="ORF">BN381_130256</name>
</gene>
<dbReference type="STRING" id="1229780.BN381_130256"/>
<feature type="compositionally biased region" description="Basic residues" evidence="1">
    <location>
        <begin position="354"/>
        <end position="368"/>
    </location>
</feature>